<proteinExistence type="inferred from homology"/>
<dbReference type="PIRSF" id="PIRSF006630">
    <property type="entry name" value="NADS_GAT"/>
    <property type="match status" value="1"/>
</dbReference>
<dbReference type="InterPro" id="IPR022310">
    <property type="entry name" value="NAD/GMP_synthase"/>
</dbReference>
<dbReference type="Proteomes" id="UP000480929">
    <property type="component" value="Unassembled WGS sequence"/>
</dbReference>
<evidence type="ECO:0000256" key="2">
    <source>
        <dbReference type="ARBA" id="ARBA00007145"/>
    </source>
</evidence>
<dbReference type="PROSITE" id="PS50263">
    <property type="entry name" value="CN_HYDROLASE"/>
    <property type="match status" value="1"/>
</dbReference>
<keyword evidence="3 7" id="KW-0436">Ligase</keyword>
<keyword evidence="6 7" id="KW-0520">NAD</keyword>
<dbReference type="AlphaFoldDB" id="A0A6N7S528"/>
<dbReference type="GO" id="GO:0005737">
    <property type="term" value="C:cytoplasm"/>
    <property type="evidence" value="ECO:0007669"/>
    <property type="project" value="InterPro"/>
</dbReference>
<comment type="catalytic activity">
    <reaction evidence="7">
        <text>deamido-NAD(+) + L-glutamine + ATP + H2O = L-glutamate + AMP + diphosphate + NAD(+) + H(+)</text>
        <dbReference type="Rhea" id="RHEA:24384"/>
        <dbReference type="ChEBI" id="CHEBI:15377"/>
        <dbReference type="ChEBI" id="CHEBI:15378"/>
        <dbReference type="ChEBI" id="CHEBI:29985"/>
        <dbReference type="ChEBI" id="CHEBI:30616"/>
        <dbReference type="ChEBI" id="CHEBI:33019"/>
        <dbReference type="ChEBI" id="CHEBI:57540"/>
        <dbReference type="ChEBI" id="CHEBI:58359"/>
        <dbReference type="ChEBI" id="CHEBI:58437"/>
        <dbReference type="ChEBI" id="CHEBI:456215"/>
        <dbReference type="EC" id="6.3.5.1"/>
    </reaction>
</comment>
<accession>A0A6N7S528</accession>
<dbReference type="SUPFAM" id="SSF52402">
    <property type="entry name" value="Adenine nucleotide alpha hydrolases-like"/>
    <property type="match status" value="1"/>
</dbReference>
<dbReference type="InterPro" id="IPR014445">
    <property type="entry name" value="Gln-dep_NAD_synthase"/>
</dbReference>
<reference evidence="12 13" key="1">
    <citation type="journal article" date="2019" name="Nat. Med.">
        <title>A library of human gut bacterial isolates paired with longitudinal multiomics data enables mechanistic microbiome research.</title>
        <authorList>
            <person name="Poyet M."/>
            <person name="Groussin M."/>
            <person name="Gibbons S.M."/>
            <person name="Avila-Pacheco J."/>
            <person name="Jiang X."/>
            <person name="Kearney S.M."/>
            <person name="Perrotta A.R."/>
            <person name="Berdy B."/>
            <person name="Zhao S."/>
            <person name="Lieberman T.D."/>
            <person name="Swanson P.K."/>
            <person name="Smith M."/>
            <person name="Roesemann S."/>
            <person name="Alexander J.E."/>
            <person name="Rich S.A."/>
            <person name="Livny J."/>
            <person name="Vlamakis H."/>
            <person name="Clish C."/>
            <person name="Bullock K."/>
            <person name="Deik A."/>
            <person name="Scott J."/>
            <person name="Pierce K.A."/>
            <person name="Xavier R.J."/>
            <person name="Alm E.J."/>
        </authorList>
    </citation>
    <scope>NUCLEOTIDE SEQUENCE [LARGE SCALE GENOMIC DNA]</scope>
    <source>
        <strain evidence="10 12">BIOML-A4</strain>
        <strain evidence="11 13">BIOML-A5</strain>
    </source>
</reference>
<evidence type="ECO:0000313" key="10">
    <source>
        <dbReference type="EMBL" id="MSA88426.1"/>
    </source>
</evidence>
<dbReference type="Gene3D" id="3.40.50.620">
    <property type="entry name" value="HUPs"/>
    <property type="match status" value="1"/>
</dbReference>
<dbReference type="EMBL" id="WKPI01000006">
    <property type="protein sequence ID" value="MSC32600.1"/>
    <property type="molecule type" value="Genomic_DNA"/>
</dbReference>
<comment type="similarity">
    <text evidence="8">Belongs to the NAD synthetase family.</text>
</comment>
<dbReference type="EC" id="6.3.5.1" evidence="7"/>
<dbReference type="NCBIfam" id="TIGR00552">
    <property type="entry name" value="nadE"/>
    <property type="match status" value="1"/>
</dbReference>
<dbReference type="InterPro" id="IPR014729">
    <property type="entry name" value="Rossmann-like_a/b/a_fold"/>
</dbReference>
<evidence type="ECO:0000313" key="13">
    <source>
        <dbReference type="Proteomes" id="UP000480929"/>
    </source>
</evidence>
<comment type="similarity">
    <text evidence="2 7">In the C-terminal section; belongs to the NAD synthetase family.</text>
</comment>
<keyword evidence="5 7" id="KW-0067">ATP-binding</keyword>
<evidence type="ECO:0000313" key="12">
    <source>
        <dbReference type="Proteomes" id="UP000433575"/>
    </source>
</evidence>
<dbReference type="CDD" id="cd00553">
    <property type="entry name" value="NAD_synthase"/>
    <property type="match status" value="1"/>
</dbReference>
<gene>
    <name evidence="10" type="primary">nadE</name>
    <name evidence="11" type="ORF">GKD88_05640</name>
    <name evidence="10" type="ORF">GKE08_03720</name>
</gene>
<dbReference type="CDD" id="cd07570">
    <property type="entry name" value="GAT_Gln-NAD-synth"/>
    <property type="match status" value="1"/>
</dbReference>
<evidence type="ECO:0000256" key="3">
    <source>
        <dbReference type="ARBA" id="ARBA00022598"/>
    </source>
</evidence>
<dbReference type="EMBL" id="WKPJ01000003">
    <property type="protein sequence ID" value="MSA88426.1"/>
    <property type="molecule type" value="Genomic_DNA"/>
</dbReference>
<evidence type="ECO:0000259" key="9">
    <source>
        <dbReference type="PROSITE" id="PS50263"/>
    </source>
</evidence>
<dbReference type="InterPro" id="IPR036526">
    <property type="entry name" value="C-N_Hydrolase_sf"/>
</dbReference>
<dbReference type="Pfam" id="PF00795">
    <property type="entry name" value="CN_hydrolase"/>
    <property type="match status" value="1"/>
</dbReference>
<dbReference type="UniPathway" id="UPA00253">
    <property type="reaction ID" value="UER00334"/>
</dbReference>
<organism evidence="10 12">
    <name type="scientific">Holdemania massiliensis</name>
    <dbReference type="NCBI Taxonomy" id="1468449"/>
    <lineage>
        <taxon>Bacteria</taxon>
        <taxon>Bacillati</taxon>
        <taxon>Bacillota</taxon>
        <taxon>Erysipelotrichia</taxon>
        <taxon>Erysipelotrichales</taxon>
        <taxon>Erysipelotrichaceae</taxon>
        <taxon>Holdemania</taxon>
    </lineage>
</organism>
<evidence type="ECO:0000256" key="4">
    <source>
        <dbReference type="ARBA" id="ARBA00022741"/>
    </source>
</evidence>
<comment type="pathway">
    <text evidence="1 7">Cofactor biosynthesis; NAD(+) biosynthesis; NAD(+) from deamido-NAD(+) (L-Gln route): step 1/1.</text>
</comment>
<dbReference type="Pfam" id="PF02540">
    <property type="entry name" value="NAD_synthase"/>
    <property type="match status" value="1"/>
</dbReference>
<dbReference type="InterPro" id="IPR003694">
    <property type="entry name" value="NAD_synthase"/>
</dbReference>
<keyword evidence="4 7" id="KW-0547">Nucleotide-binding</keyword>
<evidence type="ECO:0000256" key="5">
    <source>
        <dbReference type="ARBA" id="ARBA00022840"/>
    </source>
</evidence>
<dbReference type="GO" id="GO:0003952">
    <property type="term" value="F:NAD+ synthase (glutamine-hydrolyzing) activity"/>
    <property type="evidence" value="ECO:0007669"/>
    <property type="project" value="UniProtKB-UniRule"/>
</dbReference>
<dbReference type="RefSeq" id="WP_154237993.1">
    <property type="nucleotide sequence ID" value="NZ_CALJPI010000050.1"/>
</dbReference>
<keyword evidence="13" id="KW-1185">Reference proteome</keyword>
<dbReference type="PANTHER" id="PTHR23090">
    <property type="entry name" value="NH 3 /GLUTAMINE-DEPENDENT NAD + SYNTHETASE"/>
    <property type="match status" value="1"/>
</dbReference>
<dbReference type="SUPFAM" id="SSF56317">
    <property type="entry name" value="Carbon-nitrogen hydrolase"/>
    <property type="match status" value="1"/>
</dbReference>
<dbReference type="Gene3D" id="3.60.110.10">
    <property type="entry name" value="Carbon-nitrogen hydrolase"/>
    <property type="match status" value="1"/>
</dbReference>
<dbReference type="GO" id="GO:0009435">
    <property type="term" value="P:NAD+ biosynthetic process"/>
    <property type="evidence" value="ECO:0007669"/>
    <property type="project" value="UniProtKB-UniRule"/>
</dbReference>
<dbReference type="PANTHER" id="PTHR23090:SF9">
    <property type="entry name" value="GLUTAMINE-DEPENDENT NAD(+) SYNTHETASE"/>
    <property type="match status" value="1"/>
</dbReference>
<dbReference type="InterPro" id="IPR003010">
    <property type="entry name" value="C-N_Hydrolase"/>
</dbReference>
<evidence type="ECO:0000313" key="11">
    <source>
        <dbReference type="EMBL" id="MSC32600.1"/>
    </source>
</evidence>
<dbReference type="GO" id="GO:0004359">
    <property type="term" value="F:glutaminase activity"/>
    <property type="evidence" value="ECO:0007669"/>
    <property type="project" value="InterPro"/>
</dbReference>
<evidence type="ECO:0000256" key="8">
    <source>
        <dbReference type="RuleBase" id="RU003811"/>
    </source>
</evidence>
<evidence type="ECO:0000256" key="7">
    <source>
        <dbReference type="PIRNR" id="PIRNR006630"/>
    </source>
</evidence>
<name>A0A6N7S528_9FIRM</name>
<dbReference type="OrthoDB" id="9803818at2"/>
<feature type="domain" description="CN hydrolase" evidence="9">
    <location>
        <begin position="1"/>
        <end position="293"/>
    </location>
</feature>
<comment type="caution">
    <text evidence="10">The sequence shown here is derived from an EMBL/GenBank/DDBJ whole genome shotgun (WGS) entry which is preliminary data.</text>
</comment>
<sequence length="629" mass="71120">MKIALGQIKVKQGQPTENLVAMRRMIEQAKAEHADLIVFPEMALSGYCLQDQWLDLDWCRNLDSFNDELLALSEGIGILYGNLWNKPLGQAVCGRDGRPIRCNAAYFCYNQKWVKKEKDALDGIYIKHLNPDYRVFDDSRYFLSGIEIAMRNQKAVDSMISPFLFEKDGKTWRIGVEICEDLWSDDYALDVTEAYLRQDVDLIINLSCSPWTVNKEHSRDKRVKSHAKKASGHFVPLVYVNACGMQNNGKNVMVFDGDSTIYGENGDRQISLNDTFEAECRTCSLHEHQTISWQPESKLMTALVCAIREFDQQMFSPKMKWIVGLSGGLDSSITSALLVYALGAERVVGYNMASRYNSLTTKNNAKALANRLGITIREGSIEKIVDATVETLQDYGYPQAEGLALENIQARLRGHLLSSFASMENGVIVNNGNKVEAALGYCTLYGDAIGALSPIADCTKVQLFDLAKQINAAFGKTIIPENLLPEIHGDSLIWEFPPSAELKTDQRDPMKWFYHDWLIGKLTEYPSAQVEEIMGDYLNGTLQDSEMGHWIRYYGLDDPEAFIQDLEWVLRTMKGSVFKRIQFPPIVMISRGAFGNDVREAQMHPETTRRYRELRDKILALKKPSSLGK</sequence>
<protein>
    <recommendedName>
        <fullName evidence="7">Glutamine-dependent NAD(+) synthetase</fullName>
        <ecNumber evidence="7">6.3.5.1</ecNumber>
    </recommendedName>
    <alternativeName>
        <fullName evidence="7">NAD(+) synthase [glutamine-hydrolyzing]</fullName>
    </alternativeName>
</protein>
<evidence type="ECO:0000256" key="1">
    <source>
        <dbReference type="ARBA" id="ARBA00005188"/>
    </source>
</evidence>
<evidence type="ECO:0000256" key="6">
    <source>
        <dbReference type="ARBA" id="ARBA00023027"/>
    </source>
</evidence>
<dbReference type="Proteomes" id="UP000433575">
    <property type="component" value="Unassembled WGS sequence"/>
</dbReference>
<dbReference type="GO" id="GO:0005524">
    <property type="term" value="F:ATP binding"/>
    <property type="evidence" value="ECO:0007669"/>
    <property type="project" value="UniProtKB-UniRule"/>
</dbReference>